<proteinExistence type="predicted"/>
<gene>
    <name evidence="1" type="ORF">SD1D_1758</name>
</gene>
<evidence type="ECO:0000313" key="1">
    <source>
        <dbReference type="EMBL" id="CUH93303.1"/>
    </source>
</evidence>
<name>A0A0K8J7I7_9FIRM</name>
<reference evidence="2" key="1">
    <citation type="submission" date="2015-09" db="EMBL/GenBank/DDBJ databases">
        <authorList>
            <person name="Wibberg D."/>
        </authorList>
    </citation>
    <scope>NUCLEOTIDE SEQUENCE [LARGE SCALE GENOMIC DNA]</scope>
    <source>
        <strain evidence="2">SD1D</strain>
    </source>
</reference>
<organism evidence="1 2">
    <name type="scientific">Herbinix luporum</name>
    <dbReference type="NCBI Taxonomy" id="1679721"/>
    <lineage>
        <taxon>Bacteria</taxon>
        <taxon>Bacillati</taxon>
        <taxon>Bacillota</taxon>
        <taxon>Clostridia</taxon>
        <taxon>Lachnospirales</taxon>
        <taxon>Lachnospiraceae</taxon>
        <taxon>Herbinix</taxon>
    </lineage>
</organism>
<keyword evidence="2" id="KW-1185">Reference proteome</keyword>
<dbReference type="Proteomes" id="UP000196053">
    <property type="component" value="Chromosome I"/>
</dbReference>
<dbReference type="AlphaFoldDB" id="A0A0K8J7I7"/>
<accession>A0A0K8J7I7</accession>
<protein>
    <submittedName>
        <fullName evidence="1">Uncharacterized protein</fullName>
    </submittedName>
</protein>
<sequence length="40" mass="4434">MTSFEVLQGTMDDAFLNITGKQLGKAFKEDNQYDGTDCNS</sequence>
<evidence type="ECO:0000313" key="2">
    <source>
        <dbReference type="Proteomes" id="UP000196053"/>
    </source>
</evidence>
<dbReference type="EMBL" id="LN879430">
    <property type="protein sequence ID" value="CUH93303.1"/>
    <property type="molecule type" value="Genomic_DNA"/>
</dbReference>
<dbReference type="KEGG" id="hsd:SD1D_1758"/>
<dbReference type="RefSeq" id="WP_273232900.1">
    <property type="nucleotide sequence ID" value="NZ_DUPS01000052.1"/>
</dbReference>